<dbReference type="AlphaFoldDB" id="A0AAX3GUI7"/>
<dbReference type="Proteomes" id="UP000346772">
    <property type="component" value="Unassembled WGS sequence"/>
</dbReference>
<evidence type="ECO:0008006" key="3">
    <source>
        <dbReference type="Google" id="ProtNLM"/>
    </source>
</evidence>
<reference evidence="1 2" key="1">
    <citation type="submission" date="2019-02" db="EMBL/GenBank/DDBJ databases">
        <authorList>
            <consortium name="Pathogen Informatics"/>
        </authorList>
    </citation>
    <scope>NUCLEOTIDE SEQUENCE [LARGE SCALE GENOMIC DNA]</scope>
    <source>
        <strain evidence="1 2">078GUE027</strain>
    </source>
</reference>
<evidence type="ECO:0000313" key="2">
    <source>
        <dbReference type="Proteomes" id="UP000346772"/>
    </source>
</evidence>
<sequence length="78" mass="9204">MAPNFNVENIVLEDKEIVSTPQKYVLISRYYDNGKTIAFIEMNSTKYKTEYIRNFDQYVDEFSTLEETEECLQECLSA</sequence>
<dbReference type="EMBL" id="CAADAT010000001">
    <property type="protein sequence ID" value="VFD52704.1"/>
    <property type="molecule type" value="Genomic_DNA"/>
</dbReference>
<accession>A0AAX3GUI7</accession>
<name>A0AAX3GUI7_CLODI</name>
<proteinExistence type="predicted"/>
<dbReference type="RefSeq" id="WP_003424162.1">
    <property type="nucleotide sequence ID" value="NZ_BEHB01000007.1"/>
</dbReference>
<organism evidence="1 2">
    <name type="scientific">Clostridioides difficile</name>
    <name type="common">Peptoclostridium difficile</name>
    <dbReference type="NCBI Taxonomy" id="1496"/>
    <lineage>
        <taxon>Bacteria</taxon>
        <taxon>Bacillati</taxon>
        <taxon>Bacillota</taxon>
        <taxon>Clostridia</taxon>
        <taxon>Peptostreptococcales</taxon>
        <taxon>Peptostreptococcaceae</taxon>
        <taxon>Clostridioides</taxon>
    </lineage>
</organism>
<protein>
    <recommendedName>
        <fullName evidence="3">Phage protein</fullName>
    </recommendedName>
</protein>
<gene>
    <name evidence="1" type="ORF">SAMEA1710456_00145</name>
</gene>
<evidence type="ECO:0000313" key="1">
    <source>
        <dbReference type="EMBL" id="VFD52704.1"/>
    </source>
</evidence>
<comment type="caution">
    <text evidence="1">The sequence shown here is derived from an EMBL/GenBank/DDBJ whole genome shotgun (WGS) entry which is preliminary data.</text>
</comment>